<evidence type="ECO:0000313" key="2">
    <source>
        <dbReference type="EMBL" id="RLN47100.1"/>
    </source>
</evidence>
<dbReference type="AlphaFoldDB" id="A0A3F2REQ8"/>
<sequence>MADSGNSKAREVKVVLLGDTGVGKSSLVLRFVTNNFRPYSESTIGASFMSKMIVVNDTPIKYQIWDTAGQEKYHSLAPMYYRGAAAAIVVYDITRKQSLTTLKNWVKELKQLGPDNIVIAIAGNKSDLEEKREVPASQARAYAEEIGALFIETSAKEDTNVSDLFIQISQALPTASAESNALPEIVDPYGGGKKKSGGCC</sequence>
<dbReference type="Proteomes" id="UP000284657">
    <property type="component" value="Unassembled WGS sequence"/>
</dbReference>
<organism evidence="3 4">
    <name type="scientific">Phytophthora kernoviae</name>
    <dbReference type="NCBI Taxonomy" id="325452"/>
    <lineage>
        <taxon>Eukaryota</taxon>
        <taxon>Sar</taxon>
        <taxon>Stramenopiles</taxon>
        <taxon>Oomycota</taxon>
        <taxon>Peronosporomycetes</taxon>
        <taxon>Peronosporales</taxon>
        <taxon>Peronosporaceae</taxon>
        <taxon>Phytophthora</taxon>
    </lineage>
</organism>
<comment type="caution">
    <text evidence="3">The sequence shown here is derived from an EMBL/GenBank/DDBJ whole genome shotgun (WGS) entry which is preliminary data.</text>
</comment>
<dbReference type="GO" id="GO:0005525">
    <property type="term" value="F:GTP binding"/>
    <property type="evidence" value="ECO:0007669"/>
    <property type="project" value="InterPro"/>
</dbReference>
<dbReference type="SMART" id="SM00174">
    <property type="entry name" value="RHO"/>
    <property type="match status" value="1"/>
</dbReference>
<evidence type="ECO:0000256" key="1">
    <source>
        <dbReference type="ARBA" id="ARBA00022741"/>
    </source>
</evidence>
<dbReference type="PROSITE" id="PS51419">
    <property type="entry name" value="RAB"/>
    <property type="match status" value="1"/>
</dbReference>
<keyword evidence="1" id="KW-0547">Nucleotide-binding</keyword>
<reference evidence="4 5" key="1">
    <citation type="submission" date="2018-07" db="EMBL/GenBank/DDBJ databases">
        <title>Genome sequencing of oomycete isolates from Chile give support for New Zealand origin for Phytophthora kernoviae and make available the first Nothophytophthora sp. genome.</title>
        <authorList>
            <person name="Studholme D.J."/>
            <person name="Sanfuentes E."/>
            <person name="Panda P."/>
            <person name="Hill R."/>
            <person name="Sambles C."/>
            <person name="Grant M."/>
            <person name="Williams N.M."/>
            <person name="Mcdougal R.L."/>
        </authorList>
    </citation>
    <scope>NUCLEOTIDE SEQUENCE [LARGE SCALE GENOMIC DNA]</scope>
    <source>
        <strain evidence="3">Chile6</strain>
        <strain evidence="2">Chile7</strain>
    </source>
</reference>
<dbReference type="Gene3D" id="3.40.50.300">
    <property type="entry name" value="P-loop containing nucleotide triphosphate hydrolases"/>
    <property type="match status" value="1"/>
</dbReference>
<evidence type="ECO:0000313" key="4">
    <source>
        <dbReference type="Proteomes" id="UP000277300"/>
    </source>
</evidence>
<dbReference type="PROSITE" id="PS51421">
    <property type="entry name" value="RAS"/>
    <property type="match status" value="1"/>
</dbReference>
<dbReference type="EMBL" id="MBDO02000583">
    <property type="protein sequence ID" value="RLN53760.1"/>
    <property type="molecule type" value="Genomic_DNA"/>
</dbReference>
<evidence type="ECO:0000313" key="3">
    <source>
        <dbReference type="EMBL" id="RLN53760.1"/>
    </source>
</evidence>
<dbReference type="GO" id="GO:0003924">
    <property type="term" value="F:GTPase activity"/>
    <property type="evidence" value="ECO:0007669"/>
    <property type="project" value="InterPro"/>
</dbReference>
<dbReference type="PROSITE" id="PS51420">
    <property type="entry name" value="RHO"/>
    <property type="match status" value="1"/>
</dbReference>
<dbReference type="PANTHER" id="PTHR47978">
    <property type="match status" value="1"/>
</dbReference>
<dbReference type="Pfam" id="PF00071">
    <property type="entry name" value="Ras"/>
    <property type="match status" value="1"/>
</dbReference>
<dbReference type="EMBL" id="MBAD02002499">
    <property type="protein sequence ID" value="RLN47100.1"/>
    <property type="molecule type" value="Genomic_DNA"/>
</dbReference>
<dbReference type="SUPFAM" id="SSF52540">
    <property type="entry name" value="P-loop containing nucleoside triphosphate hydrolases"/>
    <property type="match status" value="1"/>
</dbReference>
<name>A0A3F2REQ8_9STRA</name>
<dbReference type="FunFam" id="3.40.50.300:FF:000808">
    <property type="entry name" value="Small GTP-binding protein, putative"/>
    <property type="match status" value="1"/>
</dbReference>
<accession>A0A3F2REQ8</accession>
<gene>
    <name evidence="2" type="ORF">BBJ29_008835</name>
    <name evidence="3" type="ORF">BBP00_00009205</name>
</gene>
<dbReference type="Proteomes" id="UP000277300">
    <property type="component" value="Unassembled WGS sequence"/>
</dbReference>
<dbReference type="SMART" id="SM00173">
    <property type="entry name" value="RAS"/>
    <property type="match status" value="1"/>
</dbReference>
<proteinExistence type="predicted"/>
<protein>
    <submittedName>
        <fullName evidence="3">Uncharacterized protein</fullName>
    </submittedName>
</protein>
<dbReference type="InterPro" id="IPR027417">
    <property type="entry name" value="P-loop_NTPase"/>
</dbReference>
<dbReference type="PRINTS" id="PR00449">
    <property type="entry name" value="RASTRNSFRMNG"/>
</dbReference>
<dbReference type="OrthoDB" id="63533at2759"/>
<evidence type="ECO:0000313" key="5">
    <source>
        <dbReference type="Proteomes" id="UP000284657"/>
    </source>
</evidence>
<dbReference type="InterPro" id="IPR005225">
    <property type="entry name" value="Small_GTP-bd"/>
</dbReference>
<dbReference type="SMART" id="SM00175">
    <property type="entry name" value="RAB"/>
    <property type="match status" value="1"/>
</dbReference>
<dbReference type="NCBIfam" id="TIGR00231">
    <property type="entry name" value="small_GTP"/>
    <property type="match status" value="1"/>
</dbReference>
<dbReference type="SMART" id="SM00176">
    <property type="entry name" value="RAN"/>
    <property type="match status" value="1"/>
</dbReference>
<dbReference type="InterPro" id="IPR001806">
    <property type="entry name" value="Small_GTPase"/>
</dbReference>
<dbReference type="CDD" id="cd01860">
    <property type="entry name" value="Rab5_related"/>
    <property type="match status" value="1"/>
</dbReference>